<dbReference type="EMBL" id="FQZT01000012">
    <property type="protein sequence ID" value="SHJ67403.1"/>
    <property type="molecule type" value="Genomic_DNA"/>
</dbReference>
<proteinExistence type="predicted"/>
<feature type="region of interest" description="Disordered" evidence="1">
    <location>
        <begin position="153"/>
        <end position="178"/>
    </location>
</feature>
<sequence length="178" mass="20600">MTAKKAGGGKLTRSETVTVRLDPKLRYLVELAARSQRRTVSSYIEWAIEQSLQKVILFEGRSSAECDVNLAEAGADLWDVDEADRLVRLADQYPEMLTYDEQVLWKLICENGFFWRGKYDDDGDWCWTVDIRKLIWGRLREHWDLLKAVADGEEEASKLPSAVRREEPTFNPDDEIPF</sequence>
<evidence type="ECO:0000256" key="1">
    <source>
        <dbReference type="SAM" id="MobiDB-lite"/>
    </source>
</evidence>
<evidence type="ECO:0000313" key="3">
    <source>
        <dbReference type="Proteomes" id="UP000184171"/>
    </source>
</evidence>
<dbReference type="OrthoDB" id="5517118at2"/>
<keyword evidence="3" id="KW-1185">Reference proteome</keyword>
<dbReference type="RefSeq" id="WP_072909470.1">
    <property type="nucleotide sequence ID" value="NZ_FQZT01000012.1"/>
</dbReference>
<evidence type="ECO:0000313" key="2">
    <source>
        <dbReference type="EMBL" id="SHJ67403.1"/>
    </source>
</evidence>
<reference evidence="2 3" key="1">
    <citation type="submission" date="2016-11" db="EMBL/GenBank/DDBJ databases">
        <authorList>
            <person name="Jaros S."/>
            <person name="Januszkiewicz K."/>
            <person name="Wedrychowicz H."/>
        </authorList>
    </citation>
    <scope>NUCLEOTIDE SEQUENCE [LARGE SCALE GENOMIC DNA]</scope>
    <source>
        <strain evidence="2 3">DSM 5091</strain>
    </source>
</reference>
<dbReference type="AlphaFoldDB" id="A0A1M6L889"/>
<name>A0A1M6L889_MALRU</name>
<organism evidence="2 3">
    <name type="scientific">Malonomonas rubra DSM 5091</name>
    <dbReference type="NCBI Taxonomy" id="1122189"/>
    <lineage>
        <taxon>Bacteria</taxon>
        <taxon>Pseudomonadati</taxon>
        <taxon>Thermodesulfobacteriota</taxon>
        <taxon>Desulfuromonadia</taxon>
        <taxon>Desulfuromonadales</taxon>
        <taxon>Geopsychrobacteraceae</taxon>
        <taxon>Malonomonas</taxon>
    </lineage>
</organism>
<dbReference type="STRING" id="1122189.SAMN02745165_02911"/>
<dbReference type="Proteomes" id="UP000184171">
    <property type="component" value="Unassembled WGS sequence"/>
</dbReference>
<dbReference type="InterPro" id="IPR010985">
    <property type="entry name" value="Ribbon_hlx_hlx"/>
</dbReference>
<accession>A0A1M6L889</accession>
<protein>
    <submittedName>
        <fullName evidence="2">Uncharacterized protein</fullName>
    </submittedName>
</protein>
<dbReference type="GO" id="GO:0006355">
    <property type="term" value="P:regulation of DNA-templated transcription"/>
    <property type="evidence" value="ECO:0007669"/>
    <property type="project" value="InterPro"/>
</dbReference>
<gene>
    <name evidence="2" type="ORF">SAMN02745165_02911</name>
</gene>
<dbReference type="SUPFAM" id="SSF47598">
    <property type="entry name" value="Ribbon-helix-helix"/>
    <property type="match status" value="1"/>
</dbReference>